<dbReference type="AlphaFoldDB" id="A0A1V9YG21"/>
<evidence type="ECO:0000313" key="2">
    <source>
        <dbReference type="EMBL" id="OQR84649.1"/>
    </source>
</evidence>
<dbReference type="Pfam" id="PF07714">
    <property type="entry name" value="PK_Tyr_Ser-Thr"/>
    <property type="match status" value="1"/>
</dbReference>
<gene>
    <name evidence="2" type="ORF">THRCLA_10809</name>
</gene>
<dbReference type="SUPFAM" id="SSF56112">
    <property type="entry name" value="Protein kinase-like (PK-like)"/>
    <property type="match status" value="1"/>
</dbReference>
<keyword evidence="2" id="KW-0808">Transferase</keyword>
<dbReference type="GO" id="GO:0005524">
    <property type="term" value="F:ATP binding"/>
    <property type="evidence" value="ECO:0007669"/>
    <property type="project" value="InterPro"/>
</dbReference>
<dbReference type="GO" id="GO:0004674">
    <property type="term" value="F:protein serine/threonine kinase activity"/>
    <property type="evidence" value="ECO:0007669"/>
    <property type="project" value="TreeGrafter"/>
</dbReference>
<name>A0A1V9YG21_9STRA</name>
<dbReference type="STRING" id="74557.A0A1V9YG21"/>
<dbReference type="InterPro" id="IPR001245">
    <property type="entry name" value="Ser-Thr/Tyr_kinase_cat_dom"/>
</dbReference>
<feature type="non-terminal residue" evidence="2">
    <location>
        <position position="1"/>
    </location>
</feature>
<proteinExistence type="predicted"/>
<dbReference type="EMBL" id="JNBS01003949">
    <property type="protein sequence ID" value="OQR84649.1"/>
    <property type="molecule type" value="Genomic_DNA"/>
</dbReference>
<organism evidence="2 3">
    <name type="scientific">Thraustotheca clavata</name>
    <dbReference type="NCBI Taxonomy" id="74557"/>
    <lineage>
        <taxon>Eukaryota</taxon>
        <taxon>Sar</taxon>
        <taxon>Stramenopiles</taxon>
        <taxon>Oomycota</taxon>
        <taxon>Saprolegniomycetes</taxon>
        <taxon>Saprolegniales</taxon>
        <taxon>Achlyaceae</taxon>
        <taxon>Thraustotheca</taxon>
    </lineage>
</organism>
<dbReference type="InterPro" id="IPR051681">
    <property type="entry name" value="Ser/Thr_Kinases-Pseudokinases"/>
</dbReference>
<dbReference type="SMART" id="SM00219">
    <property type="entry name" value="TyrKc"/>
    <property type="match status" value="1"/>
</dbReference>
<dbReference type="Gene3D" id="1.10.510.10">
    <property type="entry name" value="Transferase(Phosphotransferase) domain 1"/>
    <property type="match status" value="1"/>
</dbReference>
<keyword evidence="2" id="KW-0418">Kinase</keyword>
<reference evidence="2 3" key="1">
    <citation type="journal article" date="2014" name="Genome Biol. Evol.">
        <title>The secreted proteins of Achlya hypogyna and Thraustotheca clavata identify the ancestral oomycete secretome and reveal gene acquisitions by horizontal gene transfer.</title>
        <authorList>
            <person name="Misner I."/>
            <person name="Blouin N."/>
            <person name="Leonard G."/>
            <person name="Richards T.A."/>
            <person name="Lane C.E."/>
        </authorList>
    </citation>
    <scope>NUCLEOTIDE SEQUENCE [LARGE SCALE GENOMIC DNA]</scope>
    <source>
        <strain evidence="2 3">ATCC 34112</strain>
    </source>
</reference>
<evidence type="ECO:0000313" key="3">
    <source>
        <dbReference type="Proteomes" id="UP000243217"/>
    </source>
</evidence>
<dbReference type="Proteomes" id="UP000243217">
    <property type="component" value="Unassembled WGS sequence"/>
</dbReference>
<evidence type="ECO:0000259" key="1">
    <source>
        <dbReference type="PROSITE" id="PS50011"/>
    </source>
</evidence>
<keyword evidence="3" id="KW-1185">Reference proteome</keyword>
<dbReference type="InterPro" id="IPR000719">
    <property type="entry name" value="Prot_kinase_dom"/>
</dbReference>
<dbReference type="OrthoDB" id="4062651at2759"/>
<dbReference type="PROSITE" id="PS50011">
    <property type="entry name" value="PROTEIN_KINASE_DOM"/>
    <property type="match status" value="1"/>
</dbReference>
<protein>
    <submittedName>
        <fullName evidence="2">Kinase domain containing protein</fullName>
    </submittedName>
</protein>
<dbReference type="GO" id="GO:0004713">
    <property type="term" value="F:protein tyrosine kinase activity"/>
    <property type="evidence" value="ECO:0007669"/>
    <property type="project" value="InterPro"/>
</dbReference>
<accession>A0A1V9YG21</accession>
<feature type="domain" description="Protein kinase" evidence="1">
    <location>
        <begin position="1"/>
        <end position="181"/>
    </location>
</feature>
<dbReference type="InterPro" id="IPR020635">
    <property type="entry name" value="Tyr_kinase_cat_dom"/>
</dbReference>
<dbReference type="PANTHER" id="PTHR44329">
    <property type="entry name" value="SERINE/THREONINE-PROTEIN KINASE TNNI3K-RELATED"/>
    <property type="match status" value="1"/>
</dbReference>
<comment type="caution">
    <text evidence="2">The sequence shown here is derived from an EMBL/GenBank/DDBJ whole genome shotgun (WGS) entry which is preliminary data.</text>
</comment>
<sequence>RLECGDLATLLKNSITLTQEQCVQILLDVACGMTYLHGQSPPLLHRDLRAANIHITDDFRAKITNFEIAGQLGLNKALVGTPAWVAPEIMRRDTNYTEKIDVYSFSMLIVEMMNRRTPYADETMPKAELLRQVADQGKRPNVMHREEWPPKLVELMELCWSNDSSKRPSFTTIVNQLQDIYDTIKEKKEQGDF</sequence>
<dbReference type="InterPro" id="IPR011009">
    <property type="entry name" value="Kinase-like_dom_sf"/>
</dbReference>